<dbReference type="InterPro" id="IPR001254">
    <property type="entry name" value="Trypsin_dom"/>
</dbReference>
<comment type="similarity">
    <text evidence="1">Belongs to the peptidase S1 family.</text>
</comment>
<evidence type="ECO:0000256" key="6">
    <source>
        <dbReference type="SAM" id="SignalP"/>
    </source>
</evidence>
<evidence type="ECO:0000259" key="7">
    <source>
        <dbReference type="PROSITE" id="PS50240"/>
    </source>
</evidence>
<keyword evidence="2" id="KW-0645">Protease</keyword>
<evidence type="ECO:0000313" key="9">
    <source>
        <dbReference type="Proteomes" id="UP001154252"/>
    </source>
</evidence>
<feature type="signal peptide" evidence="6">
    <location>
        <begin position="1"/>
        <end position="16"/>
    </location>
</feature>
<dbReference type="InterPro" id="IPR050430">
    <property type="entry name" value="Peptidase_S1"/>
</dbReference>
<dbReference type="PANTHER" id="PTHR24276:SF91">
    <property type="entry name" value="AT26814P-RELATED"/>
    <property type="match status" value="1"/>
</dbReference>
<dbReference type="PROSITE" id="PS50240">
    <property type="entry name" value="TRYPSIN_DOM"/>
    <property type="match status" value="1"/>
</dbReference>
<accession>A0A9W4K658</accession>
<dbReference type="AlphaFoldDB" id="A0A9W4K658"/>
<dbReference type="InterPro" id="IPR001314">
    <property type="entry name" value="Peptidase_S1A"/>
</dbReference>
<dbReference type="InterPro" id="IPR043504">
    <property type="entry name" value="Peptidase_S1_PA_chymotrypsin"/>
</dbReference>
<keyword evidence="3" id="KW-0378">Hydrolase</keyword>
<reference evidence="8" key="1">
    <citation type="submission" date="2021-07" db="EMBL/GenBank/DDBJ databases">
        <authorList>
            <person name="Branca A.L. A."/>
        </authorList>
    </citation>
    <scope>NUCLEOTIDE SEQUENCE</scope>
</reference>
<dbReference type="GO" id="GO:0004252">
    <property type="term" value="F:serine-type endopeptidase activity"/>
    <property type="evidence" value="ECO:0007669"/>
    <property type="project" value="InterPro"/>
</dbReference>
<evidence type="ECO:0000256" key="5">
    <source>
        <dbReference type="ARBA" id="ARBA00023157"/>
    </source>
</evidence>
<feature type="domain" description="Peptidase S1" evidence="7">
    <location>
        <begin position="22"/>
        <end position="250"/>
    </location>
</feature>
<dbReference type="Proteomes" id="UP001154252">
    <property type="component" value="Unassembled WGS sequence"/>
</dbReference>
<dbReference type="CDD" id="cd00190">
    <property type="entry name" value="Tryp_SPc"/>
    <property type="match status" value="1"/>
</dbReference>
<dbReference type="GO" id="GO:0006508">
    <property type="term" value="P:proteolysis"/>
    <property type="evidence" value="ECO:0007669"/>
    <property type="project" value="UniProtKB-KW"/>
</dbReference>
<dbReference type="EMBL" id="CAJVRC010000845">
    <property type="protein sequence ID" value="CAG8892404.1"/>
    <property type="molecule type" value="Genomic_DNA"/>
</dbReference>
<evidence type="ECO:0000256" key="3">
    <source>
        <dbReference type="ARBA" id="ARBA00022801"/>
    </source>
</evidence>
<keyword evidence="9" id="KW-1185">Reference proteome</keyword>
<evidence type="ECO:0000256" key="4">
    <source>
        <dbReference type="ARBA" id="ARBA00022825"/>
    </source>
</evidence>
<dbReference type="InterPro" id="IPR009003">
    <property type="entry name" value="Peptidase_S1_PA"/>
</dbReference>
<name>A0A9W4K658_9EURO</name>
<evidence type="ECO:0000313" key="8">
    <source>
        <dbReference type="EMBL" id="CAG8892404.1"/>
    </source>
</evidence>
<protein>
    <recommendedName>
        <fullName evidence="7">Peptidase S1 domain-containing protein</fullName>
    </recommendedName>
</protein>
<evidence type="ECO:0000256" key="2">
    <source>
        <dbReference type="ARBA" id="ARBA00022670"/>
    </source>
</evidence>
<keyword evidence="6" id="KW-0732">Signal</keyword>
<evidence type="ECO:0000256" key="1">
    <source>
        <dbReference type="ARBA" id="ARBA00007664"/>
    </source>
</evidence>
<dbReference type="Gene3D" id="2.40.10.10">
    <property type="entry name" value="Trypsin-like serine proteases"/>
    <property type="match status" value="1"/>
</dbReference>
<keyword evidence="4" id="KW-0720">Serine protease</keyword>
<dbReference type="PANTHER" id="PTHR24276">
    <property type="entry name" value="POLYSERASE-RELATED"/>
    <property type="match status" value="1"/>
</dbReference>
<dbReference type="SMART" id="SM00020">
    <property type="entry name" value="Tryp_SPc"/>
    <property type="match status" value="1"/>
</dbReference>
<sequence length="251" mass="26212">MKFCLSLLLLATSASAQPEKRIVGGSTAALKQFPYQVSVQTSSHRCGGSIIDLSHVLTAAQCVDGLQASRIRVRAGSSQHSSGGKLVNVAKVIQHPDFDNETLKNDIAVLVLQHNLEFGASVSAVKLPSSEVDTPAIGAKCSITGWGTTSYGGNIYPTNLLVSYLNIVDHEVCAKDYSARRNIDDSMICAGVSAGGKGACDGDTGGPLVEESSTKQVGIFSRSHGCGQAAYPGIYTSTAAHSAWIREAISP</sequence>
<proteinExistence type="inferred from homology"/>
<keyword evidence="5" id="KW-1015">Disulfide bond</keyword>
<dbReference type="Pfam" id="PF00089">
    <property type="entry name" value="Trypsin"/>
    <property type="match status" value="1"/>
</dbReference>
<organism evidence="8 9">
    <name type="scientific">Penicillium egyptiacum</name>
    <dbReference type="NCBI Taxonomy" id="1303716"/>
    <lineage>
        <taxon>Eukaryota</taxon>
        <taxon>Fungi</taxon>
        <taxon>Dikarya</taxon>
        <taxon>Ascomycota</taxon>
        <taxon>Pezizomycotina</taxon>
        <taxon>Eurotiomycetes</taxon>
        <taxon>Eurotiomycetidae</taxon>
        <taxon>Eurotiales</taxon>
        <taxon>Aspergillaceae</taxon>
        <taxon>Penicillium</taxon>
    </lineage>
</organism>
<comment type="caution">
    <text evidence="8">The sequence shown here is derived from an EMBL/GenBank/DDBJ whole genome shotgun (WGS) entry which is preliminary data.</text>
</comment>
<gene>
    <name evidence="8" type="ORF">PEGY_LOCUS3130</name>
</gene>
<dbReference type="PRINTS" id="PR00722">
    <property type="entry name" value="CHYMOTRYPSIN"/>
</dbReference>
<dbReference type="OrthoDB" id="6380398at2759"/>
<dbReference type="FunFam" id="2.40.10.10:FF:000077">
    <property type="entry name" value="Predicted protein"/>
    <property type="match status" value="1"/>
</dbReference>
<dbReference type="SUPFAM" id="SSF50494">
    <property type="entry name" value="Trypsin-like serine proteases"/>
    <property type="match status" value="1"/>
</dbReference>
<feature type="chain" id="PRO_5040730767" description="Peptidase S1 domain-containing protein" evidence="6">
    <location>
        <begin position="17"/>
        <end position="251"/>
    </location>
</feature>